<dbReference type="PROSITE" id="PS51384">
    <property type="entry name" value="FAD_FR"/>
    <property type="match status" value="1"/>
</dbReference>
<dbReference type="InterPro" id="IPR007037">
    <property type="entry name" value="SIP_rossman_dom"/>
</dbReference>
<dbReference type="Gene3D" id="2.40.30.10">
    <property type="entry name" value="Translation factors"/>
    <property type="match status" value="1"/>
</dbReference>
<evidence type="ECO:0000313" key="4">
    <source>
        <dbReference type="Proteomes" id="UP000005234"/>
    </source>
</evidence>
<feature type="domain" description="FAD-binding FR-type" evidence="2">
    <location>
        <begin position="4"/>
        <end position="138"/>
    </location>
</feature>
<proteinExistence type="inferred from homology"/>
<dbReference type="InterPro" id="IPR039374">
    <property type="entry name" value="SIP_fam"/>
</dbReference>
<dbReference type="AlphaFoldDB" id="H8KYF2"/>
<reference evidence="3" key="1">
    <citation type="submission" date="2012-02" db="EMBL/GenBank/DDBJ databases">
        <title>The complete genome of Frateuria aurantia DSM 6220.</title>
        <authorList>
            <consortium name="US DOE Joint Genome Institute (JGI-PGF)"/>
            <person name="Lucas S."/>
            <person name="Copeland A."/>
            <person name="Lapidus A."/>
            <person name="Glavina del Rio T."/>
            <person name="Dalin E."/>
            <person name="Tice H."/>
            <person name="Bruce D."/>
            <person name="Goodwin L."/>
            <person name="Pitluck S."/>
            <person name="Peters L."/>
            <person name="Ovchinnikova G."/>
            <person name="Teshima H."/>
            <person name="Kyrpides N."/>
            <person name="Mavromatis K."/>
            <person name="Ivanova N."/>
            <person name="Brettin T."/>
            <person name="Detter J.C."/>
            <person name="Han C."/>
            <person name="Larimer F."/>
            <person name="Land M."/>
            <person name="Hauser L."/>
            <person name="Markowitz V."/>
            <person name="Cheng J.-F."/>
            <person name="Hugenholtz P."/>
            <person name="Woyke T."/>
            <person name="Wu D."/>
            <person name="Brambilla E."/>
            <person name="Klenk H.-P."/>
            <person name="Eisen J.A."/>
        </authorList>
    </citation>
    <scope>NUCLEOTIDE SEQUENCE</scope>
    <source>
        <strain evidence="3">DSM 6220</strain>
    </source>
</reference>
<dbReference type="STRING" id="767434.Fraau_2613"/>
<dbReference type="SUPFAM" id="SSF63380">
    <property type="entry name" value="Riboflavin synthase domain-like"/>
    <property type="match status" value="1"/>
</dbReference>
<evidence type="ECO:0000313" key="3">
    <source>
        <dbReference type="EMBL" id="AFC86956.1"/>
    </source>
</evidence>
<dbReference type="KEGG" id="fau:Fraau_2613"/>
<protein>
    <submittedName>
        <fullName evidence="3">Siderophore-interacting protein</fullName>
    </submittedName>
</protein>
<name>H8KYF2_FRAAD</name>
<dbReference type="Pfam" id="PF04954">
    <property type="entry name" value="SIP"/>
    <property type="match status" value="1"/>
</dbReference>
<dbReference type="Proteomes" id="UP000005234">
    <property type="component" value="Chromosome"/>
</dbReference>
<dbReference type="eggNOG" id="COG2375">
    <property type="taxonomic scope" value="Bacteria"/>
</dbReference>
<dbReference type="InterPro" id="IPR017938">
    <property type="entry name" value="Riboflavin_synthase-like_b-brl"/>
</dbReference>
<keyword evidence="4" id="KW-1185">Reference proteome</keyword>
<dbReference type="EMBL" id="CP003350">
    <property type="protein sequence ID" value="AFC86956.1"/>
    <property type="molecule type" value="Genomic_DNA"/>
</dbReference>
<gene>
    <name evidence="3" type="ordered locus">Fraau_2613</name>
</gene>
<dbReference type="Gene3D" id="3.40.50.80">
    <property type="entry name" value="Nucleotide-binding domain of ferredoxin-NADP reductase (FNR) module"/>
    <property type="match status" value="1"/>
</dbReference>
<dbReference type="InterPro" id="IPR013113">
    <property type="entry name" value="SIP_FAD-bd"/>
</dbReference>
<dbReference type="RefSeq" id="WP_014403959.1">
    <property type="nucleotide sequence ID" value="NC_017033.1"/>
</dbReference>
<evidence type="ECO:0000259" key="2">
    <source>
        <dbReference type="PROSITE" id="PS51384"/>
    </source>
</evidence>
<dbReference type="HOGENOM" id="CLU_040923_2_0_6"/>
<dbReference type="PANTHER" id="PTHR30157">
    <property type="entry name" value="FERRIC REDUCTASE, NADPH-DEPENDENT"/>
    <property type="match status" value="1"/>
</dbReference>
<organism evidence="3 4">
    <name type="scientific">Frateuria aurantia (strain ATCC 33424 / DSM 6220 / KCTC 2777 / LMG 1558 / NBRC 3245 / NCIMB 13370)</name>
    <name type="common">Acetobacter aurantius</name>
    <dbReference type="NCBI Taxonomy" id="767434"/>
    <lineage>
        <taxon>Bacteria</taxon>
        <taxon>Pseudomonadati</taxon>
        <taxon>Pseudomonadota</taxon>
        <taxon>Gammaproteobacteria</taxon>
        <taxon>Lysobacterales</taxon>
        <taxon>Rhodanobacteraceae</taxon>
        <taxon>Frateuria</taxon>
    </lineage>
</organism>
<dbReference type="GO" id="GO:0016491">
    <property type="term" value="F:oxidoreductase activity"/>
    <property type="evidence" value="ECO:0007669"/>
    <property type="project" value="InterPro"/>
</dbReference>
<dbReference type="InterPro" id="IPR017927">
    <property type="entry name" value="FAD-bd_FR_type"/>
</dbReference>
<comment type="similarity">
    <text evidence="1">Belongs to the SIP oxidoreductase family.</text>
</comment>
<accession>H8KYF2</accession>
<evidence type="ECO:0000256" key="1">
    <source>
        <dbReference type="ARBA" id="ARBA00035644"/>
    </source>
</evidence>
<dbReference type="InterPro" id="IPR039261">
    <property type="entry name" value="FNR_nucleotide-bd"/>
</dbReference>
<dbReference type="PANTHER" id="PTHR30157:SF0">
    <property type="entry name" value="NADPH-DEPENDENT FERRIC-CHELATE REDUCTASE"/>
    <property type="match status" value="1"/>
</dbReference>
<dbReference type="CDD" id="cd06193">
    <property type="entry name" value="siderophore_interacting"/>
    <property type="match status" value="1"/>
</dbReference>
<sequence>MDGYRFFDVSVLERQCLSSSLRRFVLGGEALDQISHPAPDLYLKVFFPSTPSALAGLPRGEDWYARYLAQPSSQRLPMRTFTVRAVEPSRSAVVIDFALHGDQGPASCWAQRAGVGDALVLYAPLQARWGRGYTWRLPPEAERIWLLADECGLPAAAAIIESLSQMASGVQLTALLEVPEVDDQLQLPLGQGAEVYWYPRHLGRRQRAYGDALQAALAASLGRPLPRVVDNREAGEMPIWELAVPGGGADYVWMAAEAGLVSTLRRQWIDAGLARQAISCMGYWRRGRAQS</sequence>
<dbReference type="Pfam" id="PF08021">
    <property type="entry name" value="FAD_binding_9"/>
    <property type="match status" value="1"/>
</dbReference>